<dbReference type="Proteomes" id="UP000663842">
    <property type="component" value="Unassembled WGS sequence"/>
</dbReference>
<name>A0A817A0K4_9BILA</name>
<feature type="non-terminal residue" evidence="1">
    <location>
        <position position="1"/>
    </location>
</feature>
<evidence type="ECO:0000313" key="1">
    <source>
        <dbReference type="EMBL" id="CAF2220661.1"/>
    </source>
</evidence>
<accession>A0A817A0K4</accession>
<dbReference type="AlphaFoldDB" id="A0A817A0K4"/>
<gene>
    <name evidence="2" type="ORF">UXM345_LOCUS27734</name>
    <name evidence="1" type="ORF">XDN619_LOCUS33789</name>
</gene>
<reference evidence="1" key="1">
    <citation type="submission" date="2021-02" db="EMBL/GenBank/DDBJ databases">
        <authorList>
            <person name="Nowell W R."/>
        </authorList>
    </citation>
    <scope>NUCLEOTIDE SEQUENCE</scope>
</reference>
<dbReference type="Proteomes" id="UP000663887">
    <property type="component" value="Unassembled WGS sequence"/>
</dbReference>
<organism evidence="1 3">
    <name type="scientific">Rotaria magnacalcarata</name>
    <dbReference type="NCBI Taxonomy" id="392030"/>
    <lineage>
        <taxon>Eukaryota</taxon>
        <taxon>Metazoa</taxon>
        <taxon>Spiralia</taxon>
        <taxon>Gnathifera</taxon>
        <taxon>Rotifera</taxon>
        <taxon>Eurotatoria</taxon>
        <taxon>Bdelloidea</taxon>
        <taxon>Philodinida</taxon>
        <taxon>Philodinidae</taxon>
        <taxon>Rotaria</taxon>
    </lineage>
</organism>
<dbReference type="EMBL" id="CAJOBF010006091">
    <property type="protein sequence ID" value="CAF4196187.1"/>
    <property type="molecule type" value="Genomic_DNA"/>
</dbReference>
<evidence type="ECO:0000313" key="3">
    <source>
        <dbReference type="Proteomes" id="UP000663887"/>
    </source>
</evidence>
<comment type="caution">
    <text evidence="1">The sequence shown here is derived from an EMBL/GenBank/DDBJ whole genome shotgun (WGS) entry which is preliminary data.</text>
</comment>
<sequence length="84" mass="9416">MKFACFNIDIGIPIAIKINEANDFHNAVTHFSGLDPSQISEANKDYFPSLCKTYENNINIDEAIIEYDTFKDVLASIRSSLSIV</sequence>
<proteinExistence type="predicted"/>
<dbReference type="EMBL" id="CAJNRG010017265">
    <property type="protein sequence ID" value="CAF2220661.1"/>
    <property type="molecule type" value="Genomic_DNA"/>
</dbReference>
<evidence type="ECO:0000313" key="2">
    <source>
        <dbReference type="EMBL" id="CAF4196187.1"/>
    </source>
</evidence>
<protein>
    <submittedName>
        <fullName evidence="1">Uncharacterized protein</fullName>
    </submittedName>
</protein>